<dbReference type="GO" id="GO:0008784">
    <property type="term" value="F:alanine racemase activity"/>
    <property type="evidence" value="ECO:0007669"/>
    <property type="project" value="UniProtKB-UniRule"/>
</dbReference>
<dbReference type="PANTHER" id="PTHR30511:SF0">
    <property type="entry name" value="ALANINE RACEMASE, CATABOLIC-RELATED"/>
    <property type="match status" value="1"/>
</dbReference>
<dbReference type="InterPro" id="IPR009006">
    <property type="entry name" value="Ala_racemase/Decarboxylase_C"/>
</dbReference>
<dbReference type="FunFam" id="2.40.37.10:FF:000006">
    <property type="entry name" value="Alanine racemase"/>
    <property type="match status" value="1"/>
</dbReference>
<evidence type="ECO:0000256" key="3">
    <source>
        <dbReference type="ARBA" id="ARBA00022898"/>
    </source>
</evidence>
<dbReference type="PROSITE" id="PS00395">
    <property type="entry name" value="ALANINE_RACEMASE"/>
    <property type="match status" value="1"/>
</dbReference>
<evidence type="ECO:0000259" key="8">
    <source>
        <dbReference type="SMART" id="SM01005"/>
    </source>
</evidence>
<dbReference type="GO" id="GO:0009252">
    <property type="term" value="P:peptidoglycan biosynthetic process"/>
    <property type="evidence" value="ECO:0007669"/>
    <property type="project" value="TreeGrafter"/>
</dbReference>
<comment type="cofactor">
    <cofactor evidence="2 5 6">
        <name>pyridoxal 5'-phosphate</name>
        <dbReference type="ChEBI" id="CHEBI:597326"/>
    </cofactor>
</comment>
<feature type="active site" description="Proton acceptor; specific for L-alanine" evidence="5">
    <location>
        <position position="267"/>
    </location>
</feature>
<dbReference type="CDD" id="cd00430">
    <property type="entry name" value="PLPDE_III_AR"/>
    <property type="match status" value="1"/>
</dbReference>
<dbReference type="EMBL" id="QVTD01000023">
    <property type="protein sequence ID" value="RFU60649.1"/>
    <property type="molecule type" value="Genomic_DNA"/>
</dbReference>
<dbReference type="InterPro" id="IPR011079">
    <property type="entry name" value="Ala_racemase_C"/>
</dbReference>
<dbReference type="GO" id="GO:0005829">
    <property type="term" value="C:cytosol"/>
    <property type="evidence" value="ECO:0007669"/>
    <property type="project" value="TreeGrafter"/>
</dbReference>
<evidence type="ECO:0000256" key="5">
    <source>
        <dbReference type="HAMAP-Rule" id="MF_01201"/>
    </source>
</evidence>
<comment type="caution">
    <text evidence="9">The sequence shown here is derived from an EMBL/GenBank/DDBJ whole genome shotgun (WGS) entry which is preliminary data.</text>
</comment>
<comment type="similarity">
    <text evidence="5">Belongs to the alanine racemase family.</text>
</comment>
<gene>
    <name evidence="9" type="ORF">D0466_20985</name>
</gene>
<dbReference type="UniPathway" id="UPA00042">
    <property type="reaction ID" value="UER00497"/>
</dbReference>
<feature type="domain" description="Alanine racemase C-terminal" evidence="8">
    <location>
        <begin position="246"/>
        <end position="371"/>
    </location>
</feature>
<dbReference type="Gene3D" id="2.40.37.10">
    <property type="entry name" value="Lyase, Ornithine Decarboxylase, Chain A, domain 1"/>
    <property type="match status" value="1"/>
</dbReference>
<dbReference type="Gene3D" id="3.20.20.10">
    <property type="entry name" value="Alanine racemase"/>
    <property type="match status" value="1"/>
</dbReference>
<accession>A0A372L6H1</accession>
<dbReference type="Pfam" id="PF01168">
    <property type="entry name" value="Ala_racemase_N"/>
    <property type="match status" value="1"/>
</dbReference>
<dbReference type="GO" id="GO:0030632">
    <property type="term" value="P:D-alanine biosynthetic process"/>
    <property type="evidence" value="ECO:0007669"/>
    <property type="project" value="UniProtKB-UniRule"/>
</dbReference>
<evidence type="ECO:0000256" key="7">
    <source>
        <dbReference type="PIRSR" id="PIRSR600821-52"/>
    </source>
</evidence>
<dbReference type="SUPFAM" id="SSF50621">
    <property type="entry name" value="Alanine racemase C-terminal domain-like"/>
    <property type="match status" value="1"/>
</dbReference>
<dbReference type="InterPro" id="IPR029066">
    <property type="entry name" value="PLP-binding_barrel"/>
</dbReference>
<dbReference type="OrthoDB" id="9813814at2"/>
<evidence type="ECO:0000313" key="9">
    <source>
        <dbReference type="EMBL" id="RFU60649.1"/>
    </source>
</evidence>
<dbReference type="EC" id="5.1.1.1" evidence="5"/>
<evidence type="ECO:0000256" key="1">
    <source>
        <dbReference type="ARBA" id="ARBA00000316"/>
    </source>
</evidence>
<comment type="catalytic activity">
    <reaction evidence="1 5">
        <text>L-alanine = D-alanine</text>
        <dbReference type="Rhea" id="RHEA:20249"/>
        <dbReference type="ChEBI" id="CHEBI:57416"/>
        <dbReference type="ChEBI" id="CHEBI:57972"/>
        <dbReference type="EC" id="5.1.1.1"/>
    </reaction>
</comment>
<evidence type="ECO:0000256" key="6">
    <source>
        <dbReference type="PIRSR" id="PIRSR600821-50"/>
    </source>
</evidence>
<dbReference type="GO" id="GO:0030170">
    <property type="term" value="F:pyridoxal phosphate binding"/>
    <property type="evidence" value="ECO:0007669"/>
    <property type="project" value="UniProtKB-UniRule"/>
</dbReference>
<dbReference type="FunFam" id="3.20.20.10:FF:000002">
    <property type="entry name" value="Alanine racemase"/>
    <property type="match status" value="1"/>
</dbReference>
<protein>
    <recommendedName>
        <fullName evidence="5">Alanine racemase</fullName>
        <ecNumber evidence="5">5.1.1.1</ecNumber>
    </recommendedName>
</protein>
<keyword evidence="3 5" id="KW-0663">Pyridoxal phosphate</keyword>
<evidence type="ECO:0000256" key="2">
    <source>
        <dbReference type="ARBA" id="ARBA00001933"/>
    </source>
</evidence>
<comment type="pathway">
    <text evidence="5">Amino-acid biosynthesis; D-alanine biosynthesis; D-alanine from L-alanine: step 1/1.</text>
</comment>
<sequence length="385" mass="42509">MDAGKHYRDTWAEIDLDHIYANVANMRKHLPPAMKIFAVVKANGYGHGDFETASTAISAGADFLAVAFLDEALALRKKGIEVPILVLGASNPETAAIAAENNIALTVFQKEWIQSAAHSLSADSRLKVHVKCDTGMGRLGIRSKEELSTLEVMLREEDKFVFQGIYTHYATADETDTSYYLQQQSVFKEMLSCLKERPPLIHASNSAASLRFEENECNAVRMGITMYGLIPSAEMKGSLPFPLKQAMSLKTKIVHVKQIEKGQSVSYGATYTAKQAEWIATLPIGYADGWIRRLQGQEVLVNGERVPIVGRICMDQCMIRLKEKLPVGSEITLIGENKGAFISIDEIAEKLGTINYEVPCLIAARVPRVYVTDGRVIKVVNSLLE</sequence>
<comment type="function">
    <text evidence="5">Catalyzes the interconversion of L-alanine and D-alanine. May also act on other amino acids.</text>
</comment>
<dbReference type="RefSeq" id="WP_117324452.1">
    <property type="nucleotide sequence ID" value="NZ_QVTD01000023.1"/>
</dbReference>
<dbReference type="SMART" id="SM01005">
    <property type="entry name" value="Ala_racemase_C"/>
    <property type="match status" value="1"/>
</dbReference>
<feature type="binding site" evidence="5 7">
    <location>
        <position position="314"/>
    </location>
    <ligand>
        <name>substrate</name>
    </ligand>
</feature>
<dbReference type="Proteomes" id="UP000262939">
    <property type="component" value="Unassembled WGS sequence"/>
</dbReference>
<proteinExistence type="inferred from homology"/>
<dbReference type="Pfam" id="PF00842">
    <property type="entry name" value="Ala_racemase_C"/>
    <property type="match status" value="1"/>
</dbReference>
<keyword evidence="10" id="KW-1185">Reference proteome</keyword>
<dbReference type="PANTHER" id="PTHR30511">
    <property type="entry name" value="ALANINE RACEMASE"/>
    <property type="match status" value="1"/>
</dbReference>
<dbReference type="PRINTS" id="PR00992">
    <property type="entry name" value="ALARACEMASE"/>
</dbReference>
<dbReference type="NCBIfam" id="TIGR00492">
    <property type="entry name" value="alr"/>
    <property type="match status" value="1"/>
</dbReference>
<dbReference type="AlphaFoldDB" id="A0A372L6H1"/>
<dbReference type="SUPFAM" id="SSF51419">
    <property type="entry name" value="PLP-binding barrel"/>
    <property type="match status" value="1"/>
</dbReference>
<organism evidence="9 10">
    <name type="scientific">Peribacillus glennii</name>
    <dbReference type="NCBI Taxonomy" id="2303991"/>
    <lineage>
        <taxon>Bacteria</taxon>
        <taxon>Bacillati</taxon>
        <taxon>Bacillota</taxon>
        <taxon>Bacilli</taxon>
        <taxon>Bacillales</taxon>
        <taxon>Bacillaceae</taxon>
        <taxon>Peribacillus</taxon>
    </lineage>
</organism>
<keyword evidence="4 5" id="KW-0413">Isomerase</keyword>
<feature type="binding site" evidence="5 7">
    <location>
        <position position="138"/>
    </location>
    <ligand>
        <name>substrate</name>
    </ligand>
</feature>
<feature type="modified residue" description="N6-(pyridoxal phosphate)lysine" evidence="5 6">
    <location>
        <position position="41"/>
    </location>
</feature>
<feature type="active site" description="Proton acceptor; specific for D-alanine" evidence="5">
    <location>
        <position position="41"/>
    </location>
</feature>
<name>A0A372L6H1_9BACI</name>
<dbReference type="HAMAP" id="MF_01201">
    <property type="entry name" value="Ala_racemase"/>
    <property type="match status" value="1"/>
</dbReference>
<dbReference type="InterPro" id="IPR020622">
    <property type="entry name" value="Ala_racemase_pyridoxalP-BS"/>
</dbReference>
<evidence type="ECO:0000256" key="4">
    <source>
        <dbReference type="ARBA" id="ARBA00023235"/>
    </source>
</evidence>
<dbReference type="InterPro" id="IPR001608">
    <property type="entry name" value="Ala_racemase_N"/>
</dbReference>
<reference evidence="9 10" key="1">
    <citation type="submission" date="2018-08" db="EMBL/GenBank/DDBJ databases">
        <title>Bacillus chawlae sp. nov., Bacillus glennii sp. nov., and Bacillus saganii sp. nov. Isolated from the Vehicle Assembly Building at Kennedy Space Center where the Viking Spacecraft were Assembled.</title>
        <authorList>
            <person name="Seuylemezian A."/>
            <person name="Vaishampayan P."/>
        </authorList>
    </citation>
    <scope>NUCLEOTIDE SEQUENCE [LARGE SCALE GENOMIC DNA]</scope>
    <source>
        <strain evidence="9 10">V44-8</strain>
    </source>
</reference>
<dbReference type="InterPro" id="IPR000821">
    <property type="entry name" value="Ala_racemase"/>
</dbReference>
<evidence type="ECO:0000313" key="10">
    <source>
        <dbReference type="Proteomes" id="UP000262939"/>
    </source>
</evidence>